<feature type="transmembrane region" description="Helical" evidence="5">
    <location>
        <begin position="38"/>
        <end position="55"/>
    </location>
</feature>
<evidence type="ECO:0000259" key="6">
    <source>
        <dbReference type="PROSITE" id="PS50850"/>
    </source>
</evidence>
<keyword evidence="2 5" id="KW-1133">Transmembrane helix</keyword>
<evidence type="ECO:0000256" key="4">
    <source>
        <dbReference type="SAM" id="MobiDB-lite"/>
    </source>
</evidence>
<evidence type="ECO:0000313" key="7">
    <source>
        <dbReference type="EMBL" id="MCA9382326.1"/>
    </source>
</evidence>
<feature type="transmembrane region" description="Helical" evidence="5">
    <location>
        <begin position="161"/>
        <end position="182"/>
    </location>
</feature>
<reference evidence="7" key="2">
    <citation type="journal article" date="2021" name="Microbiome">
        <title>Successional dynamics and alternative stable states in a saline activated sludge microbial community over 9 years.</title>
        <authorList>
            <person name="Wang Y."/>
            <person name="Ye J."/>
            <person name="Ju F."/>
            <person name="Liu L."/>
            <person name="Boyd J.A."/>
            <person name="Deng Y."/>
            <person name="Parks D.H."/>
            <person name="Jiang X."/>
            <person name="Yin X."/>
            <person name="Woodcroft B.J."/>
            <person name="Tyson G.W."/>
            <person name="Hugenholtz P."/>
            <person name="Polz M.F."/>
            <person name="Zhang T."/>
        </authorList>
    </citation>
    <scope>NUCLEOTIDE SEQUENCE</scope>
    <source>
        <strain evidence="7">HKST-UBA10</strain>
    </source>
</reference>
<gene>
    <name evidence="7" type="ORF">KC660_02880</name>
</gene>
<dbReference type="Proteomes" id="UP000782843">
    <property type="component" value="Unassembled WGS sequence"/>
</dbReference>
<keyword evidence="1 5" id="KW-0812">Transmembrane</keyword>
<proteinExistence type="predicted"/>
<dbReference type="Pfam" id="PF07690">
    <property type="entry name" value="MFS_1"/>
    <property type="match status" value="1"/>
</dbReference>
<evidence type="ECO:0000256" key="2">
    <source>
        <dbReference type="ARBA" id="ARBA00022989"/>
    </source>
</evidence>
<dbReference type="InterPro" id="IPR020846">
    <property type="entry name" value="MFS_dom"/>
</dbReference>
<feature type="transmembrane region" description="Helical" evidence="5">
    <location>
        <begin position="75"/>
        <end position="92"/>
    </location>
</feature>
<name>A0A955L3Q3_9BACT</name>
<dbReference type="InterPro" id="IPR036259">
    <property type="entry name" value="MFS_trans_sf"/>
</dbReference>
<feature type="domain" description="Major facilitator superfamily (MFS) profile" evidence="6">
    <location>
        <begin position="1"/>
        <end position="214"/>
    </location>
</feature>
<feature type="compositionally biased region" description="Polar residues" evidence="4">
    <location>
        <begin position="193"/>
        <end position="202"/>
    </location>
</feature>
<dbReference type="Gene3D" id="1.20.1250.20">
    <property type="entry name" value="MFS general substrate transporter like domains"/>
    <property type="match status" value="1"/>
</dbReference>
<reference evidence="7" key="1">
    <citation type="submission" date="2020-04" db="EMBL/GenBank/DDBJ databases">
        <authorList>
            <person name="Zhang T."/>
        </authorList>
    </citation>
    <scope>NUCLEOTIDE SEQUENCE</scope>
    <source>
        <strain evidence="7">HKST-UBA10</strain>
    </source>
</reference>
<feature type="transmembrane region" description="Helical" evidence="5">
    <location>
        <begin position="129"/>
        <end position="155"/>
    </location>
</feature>
<organism evidence="7 8">
    <name type="scientific">Candidatus Dojkabacteria bacterium</name>
    <dbReference type="NCBI Taxonomy" id="2099670"/>
    <lineage>
        <taxon>Bacteria</taxon>
        <taxon>Candidatus Dojkabacteria</taxon>
    </lineage>
</organism>
<comment type="caution">
    <text evidence="7">The sequence shown here is derived from an EMBL/GenBank/DDBJ whole genome shotgun (WGS) entry which is preliminary data.</text>
</comment>
<evidence type="ECO:0000256" key="1">
    <source>
        <dbReference type="ARBA" id="ARBA00022692"/>
    </source>
</evidence>
<feature type="transmembrane region" description="Helical" evidence="5">
    <location>
        <begin position="98"/>
        <end position="117"/>
    </location>
</feature>
<dbReference type="InterPro" id="IPR011701">
    <property type="entry name" value="MFS"/>
</dbReference>
<protein>
    <submittedName>
        <fullName evidence="7">MFS transporter</fullName>
    </submittedName>
</protein>
<dbReference type="GO" id="GO:0022857">
    <property type="term" value="F:transmembrane transporter activity"/>
    <property type="evidence" value="ECO:0007669"/>
    <property type="project" value="InterPro"/>
</dbReference>
<feature type="transmembrane region" description="Helical" evidence="5">
    <location>
        <begin position="7"/>
        <end position="26"/>
    </location>
</feature>
<dbReference type="PROSITE" id="PS50850">
    <property type="entry name" value="MFS"/>
    <property type="match status" value="1"/>
</dbReference>
<accession>A0A955L3Q3</accession>
<dbReference type="SUPFAM" id="SSF103473">
    <property type="entry name" value="MFS general substrate transporter"/>
    <property type="match status" value="1"/>
</dbReference>
<sequence>MNKVVKAYITSDTIFWAVNLSMLSFFPLYAEKIFNGDILLATLVVALYPIVRGLVQLPFSKIMDSLKGYNDEKIFMILGIFISTFAIFMLLFNQSSSILIVRQILAGIGDGMFLIASKKQINRHLDKNSVGYEIAIGTTAVLFIGAVALVLAGFISSKFGFYITFFLIAFMNLMAFIPVILVSKDEAIKDLTGESSPVSQDANAPVLETDDTAQ</sequence>
<evidence type="ECO:0000313" key="8">
    <source>
        <dbReference type="Proteomes" id="UP000782843"/>
    </source>
</evidence>
<dbReference type="EMBL" id="JAGQLG010000109">
    <property type="protein sequence ID" value="MCA9382326.1"/>
    <property type="molecule type" value="Genomic_DNA"/>
</dbReference>
<dbReference type="AlphaFoldDB" id="A0A955L3Q3"/>
<feature type="region of interest" description="Disordered" evidence="4">
    <location>
        <begin position="193"/>
        <end position="214"/>
    </location>
</feature>
<evidence type="ECO:0000256" key="5">
    <source>
        <dbReference type="SAM" id="Phobius"/>
    </source>
</evidence>
<evidence type="ECO:0000256" key="3">
    <source>
        <dbReference type="ARBA" id="ARBA00023136"/>
    </source>
</evidence>
<keyword evidence="3 5" id="KW-0472">Membrane</keyword>